<dbReference type="InterPro" id="IPR055199">
    <property type="entry name" value="Hda_lid"/>
</dbReference>
<dbReference type="Gene3D" id="1.10.8.60">
    <property type="match status" value="1"/>
</dbReference>
<sequence length="197" mass="22708">MDQLLLNIHPVPKKTMGNFIVGKNAECLNSIERLIKSTDHFFIYIWGESGSGKSHLASALREKNVKVVEDVENFDNDQQIELFNLFNKSKKLRNKLVITGNDAPNKMNLRPDLASRLSWELVYQIKPLTDEEKKVALEYYAMQKGMSFDRKIISYCMANLKRDLPSLISTLDALDEWSLKAKRPITIPLLIQLLKKR</sequence>
<evidence type="ECO:0000313" key="3">
    <source>
        <dbReference type="Proteomes" id="UP000054262"/>
    </source>
</evidence>
<evidence type="ECO:0000259" key="1">
    <source>
        <dbReference type="Pfam" id="PF22688"/>
    </source>
</evidence>
<dbReference type="PANTHER" id="PTHR30050:SF5">
    <property type="entry name" value="DNAA REGULATORY INACTIVATOR HDA"/>
    <property type="match status" value="1"/>
</dbReference>
<dbReference type="GO" id="GO:0005886">
    <property type="term" value="C:plasma membrane"/>
    <property type="evidence" value="ECO:0007669"/>
    <property type="project" value="TreeGrafter"/>
</dbReference>
<dbReference type="OrthoDB" id="9784878at2"/>
<feature type="domain" description="Hda lid" evidence="1">
    <location>
        <begin position="130"/>
        <end position="193"/>
    </location>
</feature>
<dbReference type="Pfam" id="PF22688">
    <property type="entry name" value="Hda_lid"/>
    <property type="match status" value="1"/>
</dbReference>
<gene>
    <name evidence="2" type="ORF">MB2181_00330</name>
</gene>
<dbReference type="PANTHER" id="PTHR30050">
    <property type="entry name" value="CHROMOSOMAL REPLICATION INITIATOR PROTEIN DNAA"/>
    <property type="match status" value="1"/>
</dbReference>
<dbReference type="InterPro" id="IPR027417">
    <property type="entry name" value="P-loop_NTPase"/>
</dbReference>
<comment type="caution">
    <text evidence="2">The sequence shown here is derived from an EMBL/GenBank/DDBJ whole genome shotgun (WGS) entry which is preliminary data.</text>
</comment>
<dbReference type="EMBL" id="AAUX01000001">
    <property type="protein sequence ID" value="EAV46473.1"/>
    <property type="molecule type" value="Genomic_DNA"/>
</dbReference>
<dbReference type="InterPro" id="IPR025662">
    <property type="entry name" value="Sigma_54_int_dom_ATP-bd_1"/>
</dbReference>
<dbReference type="SUPFAM" id="SSF52540">
    <property type="entry name" value="P-loop containing nucleoside triphosphate hydrolases"/>
    <property type="match status" value="1"/>
</dbReference>
<protein>
    <recommendedName>
        <fullName evidence="1">Hda lid domain-containing protein</fullName>
    </recommendedName>
</protein>
<organism evidence="2 3">
    <name type="scientific">Methylophilales bacterium HTCC2181</name>
    <dbReference type="NCBI Taxonomy" id="383631"/>
    <lineage>
        <taxon>Bacteria</taxon>
        <taxon>Pseudomonadati</taxon>
        <taxon>Pseudomonadota</taxon>
        <taxon>Betaproteobacteria</taxon>
        <taxon>Nitrosomonadales</taxon>
        <taxon>OM43 clade</taxon>
    </lineage>
</organism>
<accession>A0P4L3</accession>
<dbReference type="PROSITE" id="PS00675">
    <property type="entry name" value="SIGMA54_INTERACT_1"/>
    <property type="match status" value="1"/>
</dbReference>
<dbReference type="GO" id="GO:0006270">
    <property type="term" value="P:DNA replication initiation"/>
    <property type="evidence" value="ECO:0007669"/>
    <property type="project" value="TreeGrafter"/>
</dbReference>
<keyword evidence="3" id="KW-1185">Reference proteome</keyword>
<dbReference type="Proteomes" id="UP000054262">
    <property type="component" value="Unassembled WGS sequence"/>
</dbReference>
<dbReference type="GO" id="GO:0003688">
    <property type="term" value="F:DNA replication origin binding"/>
    <property type="evidence" value="ECO:0007669"/>
    <property type="project" value="TreeGrafter"/>
</dbReference>
<evidence type="ECO:0000313" key="2">
    <source>
        <dbReference type="EMBL" id="EAV46473.1"/>
    </source>
</evidence>
<proteinExistence type="predicted"/>
<reference evidence="2 3" key="1">
    <citation type="submission" date="2006-11" db="EMBL/GenBank/DDBJ databases">
        <authorList>
            <person name="Giovannoni S."/>
            <person name="Vergin K."/>
            <person name="Ferriera S."/>
            <person name="Johnson J."/>
            <person name="Kravitz S."/>
            <person name="Beeson K."/>
            <person name="Sutton G."/>
            <person name="Rogers Y.-H."/>
            <person name="Friedman R."/>
            <person name="Frazier M."/>
            <person name="Venter J.C."/>
        </authorList>
    </citation>
    <scope>NUCLEOTIDE SEQUENCE [LARGE SCALE GENOMIC DNA]</scope>
    <source>
        <strain evidence="2 3">HTCC2181</strain>
    </source>
</reference>
<dbReference type="AlphaFoldDB" id="A0P4L3"/>
<dbReference type="Gene3D" id="3.40.50.300">
    <property type="entry name" value="P-loop containing nucleotide triphosphate hydrolases"/>
    <property type="match status" value="2"/>
</dbReference>
<name>A0P4L3_9PROT</name>